<sequence>MANGFIKNESISLVTAAVTGKFVIPKITIEGLAESGARLAGQLASEAISKARLNAPKTNPYVKGISSTSNSPINSNNPYSGKISTVITADQELYKSDIGTSVYADVTFGDPTTPTIYTDKNGKQITIPVLTFQAILISLSYPRNIVKTEIQGRDGTVKEYIGEGDAQITFRGVITGLNGSYPSAEVQQLQNLIKAPIAIPVVCTFLNDKDIHSIVFEERQLDQEEGGYSYQTFVLNAISDVPQELQIL</sequence>
<evidence type="ECO:0000259" key="1">
    <source>
        <dbReference type="Pfam" id="PF19512"/>
    </source>
</evidence>
<dbReference type="InterPro" id="IPR046109">
    <property type="entry name" value="DUF6046"/>
</dbReference>
<dbReference type="Pfam" id="PF19512">
    <property type="entry name" value="DUF6046"/>
    <property type="match status" value="1"/>
</dbReference>
<protein>
    <recommendedName>
        <fullName evidence="1">DUF6046 domain-containing protein</fullName>
    </recommendedName>
</protein>
<name>A0A6J5LD03_9CAUD</name>
<organism evidence="2">
    <name type="scientific">uncultured Caudovirales phage</name>
    <dbReference type="NCBI Taxonomy" id="2100421"/>
    <lineage>
        <taxon>Viruses</taxon>
        <taxon>Duplodnaviria</taxon>
        <taxon>Heunggongvirae</taxon>
        <taxon>Uroviricota</taxon>
        <taxon>Caudoviricetes</taxon>
        <taxon>Peduoviridae</taxon>
        <taxon>Maltschvirus</taxon>
        <taxon>Maltschvirus maltsch</taxon>
    </lineage>
</organism>
<dbReference type="EMBL" id="LR796245">
    <property type="protein sequence ID" value="CAB4130810.1"/>
    <property type="molecule type" value="Genomic_DNA"/>
</dbReference>
<gene>
    <name evidence="2" type="ORF">UFOVP129_26</name>
</gene>
<proteinExistence type="predicted"/>
<reference evidence="2" key="1">
    <citation type="submission" date="2020-04" db="EMBL/GenBank/DDBJ databases">
        <authorList>
            <person name="Chiriac C."/>
            <person name="Salcher M."/>
            <person name="Ghai R."/>
            <person name="Kavagutti S V."/>
        </authorList>
    </citation>
    <scope>NUCLEOTIDE SEQUENCE</scope>
</reference>
<accession>A0A6J5LD03</accession>
<feature type="domain" description="DUF6046" evidence="1">
    <location>
        <begin position="134"/>
        <end position="247"/>
    </location>
</feature>
<evidence type="ECO:0000313" key="2">
    <source>
        <dbReference type="EMBL" id="CAB4130810.1"/>
    </source>
</evidence>